<reference evidence="4 5" key="1">
    <citation type="submission" date="2016-07" db="EMBL/GenBank/DDBJ databases">
        <title>Draft genome of the white-rot fungus Obba rivulosa 3A-2.</title>
        <authorList>
            <consortium name="DOE Joint Genome Institute"/>
            <person name="Miettinen O."/>
            <person name="Riley R."/>
            <person name="Acob R."/>
            <person name="Barry K."/>
            <person name="Cullen D."/>
            <person name="De Vries R."/>
            <person name="Hainaut M."/>
            <person name="Hatakka A."/>
            <person name="Henrissat B."/>
            <person name="Hilden K."/>
            <person name="Kuo R."/>
            <person name="Labutti K."/>
            <person name="Lipzen A."/>
            <person name="Makela M.R."/>
            <person name="Sandor L."/>
            <person name="Spatafora J.W."/>
            <person name="Grigoriev I.V."/>
            <person name="Hibbett D.S."/>
        </authorList>
    </citation>
    <scope>NUCLEOTIDE SEQUENCE [LARGE SCALE GENOMIC DNA]</scope>
    <source>
        <strain evidence="4 5">3A-2</strain>
    </source>
</reference>
<keyword evidence="2" id="KW-0472">Membrane</keyword>
<feature type="domain" description="DUF6534" evidence="3">
    <location>
        <begin position="293"/>
        <end position="381"/>
    </location>
</feature>
<protein>
    <recommendedName>
        <fullName evidence="3">DUF6534 domain-containing protein</fullName>
    </recommendedName>
</protein>
<sequence>MSLEKCVQWTKRSLTAQGREESEAPQLQIQLRSLFSSSPETFMRRGSRSKSTGMTVTGYGRSQPEHTLRTHSHTSLMGGPGGRIAGAAGRYNWFSHGAGGYLSHGDDKFNRSRRASRIQMLDGRPGGIYLRKQNWACAVLSTLDLMQGIMSMGLKIALGVIVAATIYGVTLVQTYAYFRKGKTDSTSLKATIFFLWSFVAAVIVSTTTLEAIMEIIIKWQAPTSKSYSTEINLFISLFCHRLWKLGKQWFLVIPISVFALGEFVFTVLELKQHSFVTTSLIVAIFDFGSASAICGDVVLALSQFFILLRHRTGFRRTDGVVRTLVLYTINTCVLTTIINIVCFITYESLRGSPSLVYVAFYHQLPKLLFNALLATYNARQHLRHAISTGELISIPLSNMASVQDRDSVGIREPGTTACETIYICGQIRGCSAQFQPLSDLNAAFLRKYPVPQSCTRTFGTFCRITWLK</sequence>
<dbReference type="EMBL" id="KV722666">
    <property type="protein sequence ID" value="OCH84494.1"/>
    <property type="molecule type" value="Genomic_DNA"/>
</dbReference>
<evidence type="ECO:0000259" key="3">
    <source>
        <dbReference type="Pfam" id="PF20152"/>
    </source>
</evidence>
<accession>A0A8E2AMD9</accession>
<organism evidence="4 5">
    <name type="scientific">Obba rivulosa</name>
    <dbReference type="NCBI Taxonomy" id="1052685"/>
    <lineage>
        <taxon>Eukaryota</taxon>
        <taxon>Fungi</taxon>
        <taxon>Dikarya</taxon>
        <taxon>Basidiomycota</taxon>
        <taxon>Agaricomycotina</taxon>
        <taxon>Agaricomycetes</taxon>
        <taxon>Polyporales</taxon>
        <taxon>Gelatoporiaceae</taxon>
        <taxon>Obba</taxon>
    </lineage>
</organism>
<feature type="transmembrane region" description="Helical" evidence="2">
    <location>
        <begin position="190"/>
        <end position="217"/>
    </location>
</feature>
<evidence type="ECO:0000256" key="1">
    <source>
        <dbReference type="SAM" id="MobiDB-lite"/>
    </source>
</evidence>
<dbReference type="PANTHER" id="PTHR40465">
    <property type="entry name" value="CHROMOSOME 1, WHOLE GENOME SHOTGUN SEQUENCE"/>
    <property type="match status" value="1"/>
</dbReference>
<gene>
    <name evidence="4" type="ORF">OBBRIDRAFT_808200</name>
</gene>
<proteinExistence type="predicted"/>
<evidence type="ECO:0000313" key="4">
    <source>
        <dbReference type="EMBL" id="OCH84494.1"/>
    </source>
</evidence>
<keyword evidence="2" id="KW-1133">Transmembrane helix</keyword>
<keyword evidence="5" id="KW-1185">Reference proteome</keyword>
<dbReference type="AlphaFoldDB" id="A0A8E2AMD9"/>
<keyword evidence="2" id="KW-0812">Transmembrane</keyword>
<feature type="transmembrane region" description="Helical" evidence="2">
    <location>
        <begin position="280"/>
        <end position="308"/>
    </location>
</feature>
<feature type="transmembrane region" description="Helical" evidence="2">
    <location>
        <begin position="358"/>
        <end position="376"/>
    </location>
</feature>
<dbReference type="PANTHER" id="PTHR40465:SF1">
    <property type="entry name" value="DUF6534 DOMAIN-CONTAINING PROTEIN"/>
    <property type="match status" value="1"/>
</dbReference>
<feature type="transmembrane region" description="Helical" evidence="2">
    <location>
        <begin position="249"/>
        <end position="268"/>
    </location>
</feature>
<dbReference type="Pfam" id="PF20152">
    <property type="entry name" value="DUF6534"/>
    <property type="match status" value="1"/>
</dbReference>
<feature type="transmembrane region" description="Helical" evidence="2">
    <location>
        <begin position="156"/>
        <end position="178"/>
    </location>
</feature>
<evidence type="ECO:0000256" key="2">
    <source>
        <dbReference type="SAM" id="Phobius"/>
    </source>
</evidence>
<dbReference type="Proteomes" id="UP000250043">
    <property type="component" value="Unassembled WGS sequence"/>
</dbReference>
<evidence type="ECO:0000313" key="5">
    <source>
        <dbReference type="Proteomes" id="UP000250043"/>
    </source>
</evidence>
<dbReference type="InterPro" id="IPR045339">
    <property type="entry name" value="DUF6534"/>
</dbReference>
<name>A0A8E2AMD9_9APHY</name>
<feature type="region of interest" description="Disordered" evidence="1">
    <location>
        <begin position="40"/>
        <end position="71"/>
    </location>
</feature>
<feature type="transmembrane region" description="Helical" evidence="2">
    <location>
        <begin position="320"/>
        <end position="346"/>
    </location>
</feature>